<comment type="caution">
    <text evidence="2">The sequence shown here is derived from an EMBL/GenBank/DDBJ whole genome shotgun (WGS) entry which is preliminary data.</text>
</comment>
<evidence type="ECO:0000313" key="2">
    <source>
        <dbReference type="EMBL" id="TCV01249.1"/>
    </source>
</evidence>
<feature type="signal peptide" evidence="1">
    <location>
        <begin position="1"/>
        <end position="30"/>
    </location>
</feature>
<proteinExistence type="predicted"/>
<evidence type="ECO:0000256" key="1">
    <source>
        <dbReference type="SAM" id="SignalP"/>
    </source>
</evidence>
<reference evidence="2 3" key="1">
    <citation type="submission" date="2019-03" db="EMBL/GenBank/DDBJ databases">
        <title>Genomic Encyclopedia of Type Strains, Phase IV (KMG-IV): sequencing the most valuable type-strain genomes for metagenomic binning, comparative biology and taxonomic classification.</title>
        <authorList>
            <person name="Goeker M."/>
        </authorList>
    </citation>
    <scope>NUCLEOTIDE SEQUENCE [LARGE SCALE GENOMIC DNA]</scope>
    <source>
        <strain evidence="2 3">DSM 654</strain>
    </source>
</reference>
<evidence type="ECO:0000313" key="3">
    <source>
        <dbReference type="Proteomes" id="UP000295110"/>
    </source>
</evidence>
<keyword evidence="3" id="KW-1185">Reference proteome</keyword>
<gene>
    <name evidence="2" type="ORF">EV671_1006176</name>
</gene>
<keyword evidence="1" id="KW-0732">Signal</keyword>
<name>A0A4R3VCF5_ROSSA</name>
<sequence length="271" mass="29331">MQTRCCRNTTAPGLAALGLLLALCAPPAVAGDCPAQLRIGVIDYELRPLLLAGERTATAQGLLIDWVRQAVSRSGCALALSFERMPVRRGRVELERGNIDIWAVALVDAGLYEQGALPMPRGLPDAMLGFYRASYSLYVLAGETRIGWDGDKLSGPADLSVGIAPVQALVDLSRDKGWTVDRAVDTPSALAKLLSGHNLAAILPDLAIAAQAPELTLKLHRLPPPVLTTWYHSPASKPFAARHPAFIRSYWLELCRIGRAEQRETLPCREP</sequence>
<evidence type="ECO:0008006" key="4">
    <source>
        <dbReference type="Google" id="ProtNLM"/>
    </source>
</evidence>
<feature type="chain" id="PRO_5020861386" description="ABC-type amino acid transport substrate-binding protein" evidence="1">
    <location>
        <begin position="31"/>
        <end position="271"/>
    </location>
</feature>
<dbReference type="AlphaFoldDB" id="A0A4R3VCF5"/>
<dbReference type="EMBL" id="SMBU01000006">
    <property type="protein sequence ID" value="TCV01249.1"/>
    <property type="molecule type" value="Genomic_DNA"/>
</dbReference>
<organism evidence="2 3">
    <name type="scientific">Roseateles saccharophilus</name>
    <name type="common">Pseudomonas saccharophila</name>
    <dbReference type="NCBI Taxonomy" id="304"/>
    <lineage>
        <taxon>Bacteria</taxon>
        <taxon>Pseudomonadati</taxon>
        <taxon>Pseudomonadota</taxon>
        <taxon>Betaproteobacteria</taxon>
        <taxon>Burkholderiales</taxon>
        <taxon>Sphaerotilaceae</taxon>
        <taxon>Roseateles</taxon>
    </lineage>
</organism>
<accession>A0A4R3VCF5</accession>
<dbReference type="Proteomes" id="UP000295110">
    <property type="component" value="Unassembled WGS sequence"/>
</dbReference>
<protein>
    <recommendedName>
        <fullName evidence="4">ABC-type amino acid transport substrate-binding protein</fullName>
    </recommendedName>
</protein>